<reference evidence="2 3" key="1">
    <citation type="submission" date="2024-01" db="EMBL/GenBank/DDBJ databases">
        <title>Novel species of the genus Luteimonas isolated from rivers.</title>
        <authorList>
            <person name="Lu H."/>
        </authorList>
    </citation>
    <scope>NUCLEOTIDE SEQUENCE [LARGE SCALE GENOMIC DNA]</scope>
    <source>
        <strain evidence="2 3">SMYT11W</strain>
    </source>
</reference>
<evidence type="ECO:0000256" key="1">
    <source>
        <dbReference type="SAM" id="MobiDB-lite"/>
    </source>
</evidence>
<sequence>MSSQRMVPHLVRIHHRARVGIAALLLLGCAACTPPPNEPTEKPAEPQATQLRDAMQKPLDDARAAQAAVDADAARQRKAIEDAGG</sequence>
<proteinExistence type="predicted"/>
<comment type="caution">
    <text evidence="2">The sequence shown here is derived from an EMBL/GenBank/DDBJ whole genome shotgun (WGS) entry which is preliminary data.</text>
</comment>
<accession>A0ABU7WF44</accession>
<organism evidence="2 3">
    <name type="scientific">Luteimonas flava</name>
    <dbReference type="NCBI Taxonomy" id="3115822"/>
    <lineage>
        <taxon>Bacteria</taxon>
        <taxon>Pseudomonadati</taxon>
        <taxon>Pseudomonadota</taxon>
        <taxon>Gammaproteobacteria</taxon>
        <taxon>Lysobacterales</taxon>
        <taxon>Lysobacteraceae</taxon>
        <taxon>Luteimonas</taxon>
    </lineage>
</organism>
<protein>
    <submittedName>
        <fullName evidence="2">Uncharacterized protein</fullName>
    </submittedName>
</protein>
<keyword evidence="3" id="KW-1185">Reference proteome</keyword>
<evidence type="ECO:0000313" key="2">
    <source>
        <dbReference type="EMBL" id="MEF3082586.1"/>
    </source>
</evidence>
<dbReference type="RefSeq" id="WP_332078308.1">
    <property type="nucleotide sequence ID" value="NZ_JAZHBM010000002.1"/>
</dbReference>
<feature type="region of interest" description="Disordered" evidence="1">
    <location>
        <begin position="33"/>
        <end position="85"/>
    </location>
</feature>
<gene>
    <name evidence="2" type="ORF">V3391_10260</name>
</gene>
<dbReference type="EMBL" id="JAZHBM010000002">
    <property type="protein sequence ID" value="MEF3082586.1"/>
    <property type="molecule type" value="Genomic_DNA"/>
</dbReference>
<feature type="compositionally biased region" description="Basic and acidic residues" evidence="1">
    <location>
        <begin position="72"/>
        <end position="85"/>
    </location>
</feature>
<evidence type="ECO:0000313" key="3">
    <source>
        <dbReference type="Proteomes" id="UP001358324"/>
    </source>
</evidence>
<dbReference type="PROSITE" id="PS51257">
    <property type="entry name" value="PROKAR_LIPOPROTEIN"/>
    <property type="match status" value="1"/>
</dbReference>
<dbReference type="Proteomes" id="UP001358324">
    <property type="component" value="Unassembled WGS sequence"/>
</dbReference>
<feature type="compositionally biased region" description="Basic and acidic residues" evidence="1">
    <location>
        <begin position="54"/>
        <end position="63"/>
    </location>
</feature>
<name>A0ABU7WF44_9GAMM</name>